<feature type="compositionally biased region" description="Low complexity" evidence="1">
    <location>
        <begin position="97"/>
        <end position="117"/>
    </location>
</feature>
<accession>A0A372JU39</accession>
<evidence type="ECO:0000313" key="3">
    <source>
        <dbReference type="EMBL" id="RFU43551.1"/>
    </source>
</evidence>
<evidence type="ECO:0000256" key="1">
    <source>
        <dbReference type="SAM" id="MobiDB-lite"/>
    </source>
</evidence>
<feature type="compositionally biased region" description="Polar residues" evidence="1">
    <location>
        <begin position="254"/>
        <end position="265"/>
    </location>
</feature>
<comment type="caution">
    <text evidence="3">The sequence shown here is derived from an EMBL/GenBank/DDBJ whole genome shotgun (WGS) entry which is preliminary data.</text>
</comment>
<keyword evidence="2" id="KW-1133">Transmembrane helix</keyword>
<dbReference type="RefSeq" id="WP_117355547.1">
    <property type="nucleotide sequence ID" value="NZ_QURH01000009.1"/>
</dbReference>
<dbReference type="Proteomes" id="UP000261811">
    <property type="component" value="Unassembled WGS sequence"/>
</dbReference>
<keyword evidence="2" id="KW-0472">Membrane</keyword>
<protein>
    <submittedName>
        <fullName evidence="3">Uncharacterized protein</fullName>
    </submittedName>
</protein>
<feature type="compositionally biased region" description="Polar residues" evidence="1">
    <location>
        <begin position="278"/>
        <end position="289"/>
    </location>
</feature>
<organism evidence="3 4">
    <name type="scientific">Actinomadura logoneensis</name>
    <dbReference type="NCBI Taxonomy" id="2293572"/>
    <lineage>
        <taxon>Bacteria</taxon>
        <taxon>Bacillati</taxon>
        <taxon>Actinomycetota</taxon>
        <taxon>Actinomycetes</taxon>
        <taxon>Streptosporangiales</taxon>
        <taxon>Thermomonosporaceae</taxon>
        <taxon>Actinomadura</taxon>
    </lineage>
</organism>
<gene>
    <name evidence="3" type="ORF">DZF91_00495</name>
</gene>
<name>A0A372JU39_9ACTN</name>
<dbReference type="OrthoDB" id="3468735at2"/>
<reference evidence="3 4" key="1">
    <citation type="submission" date="2018-08" db="EMBL/GenBank/DDBJ databases">
        <title>Actinomadura jelena sp. nov., a novel Actinomycete isolated from soil in Chad.</title>
        <authorList>
            <person name="Shi L."/>
        </authorList>
    </citation>
    <scope>NUCLEOTIDE SEQUENCE [LARGE SCALE GENOMIC DNA]</scope>
    <source>
        <strain evidence="3 4">NEAU-G17</strain>
    </source>
</reference>
<feature type="region of interest" description="Disordered" evidence="1">
    <location>
        <begin position="97"/>
        <end position="123"/>
    </location>
</feature>
<proteinExistence type="predicted"/>
<sequence>MESKLEEMLARRIGELADEAHPLSVGSDELTRRVRRRRRVRNTTIVAVAGAAAATAVGIPQIWAATRPAGHPGPTTSTSRDIMVAVAPPPGVDAPPKFCGAPRRTSPAAPSPGSSGPPDQPALGRAAATIQNVVGGGKEVTKNGRRPGPLERWYAGLAMDTAWRKVVVYRLPSDRLDTAVCGAVRDVTVEIRGAYRNEADAQRLVSQIMAQPKQPTFEIFGIGPLPDGRIEVSTDHPGEAVKALSHYGPGITARQATSPSPLNGGNTLGPARNAPSGGLTTTSPRTTPS</sequence>
<feature type="region of interest" description="Disordered" evidence="1">
    <location>
        <begin position="249"/>
        <end position="289"/>
    </location>
</feature>
<feature type="transmembrane region" description="Helical" evidence="2">
    <location>
        <begin position="42"/>
        <end position="63"/>
    </location>
</feature>
<dbReference type="AlphaFoldDB" id="A0A372JU39"/>
<evidence type="ECO:0000256" key="2">
    <source>
        <dbReference type="SAM" id="Phobius"/>
    </source>
</evidence>
<keyword evidence="2" id="KW-0812">Transmembrane</keyword>
<evidence type="ECO:0000313" key="4">
    <source>
        <dbReference type="Proteomes" id="UP000261811"/>
    </source>
</evidence>
<keyword evidence="4" id="KW-1185">Reference proteome</keyword>
<dbReference type="EMBL" id="QURH01000009">
    <property type="protein sequence ID" value="RFU43551.1"/>
    <property type="molecule type" value="Genomic_DNA"/>
</dbReference>